<accession>A0A0K8VC77</accession>
<dbReference type="PANTHER" id="PTHR11686:SF9">
    <property type="entry name" value="RE13973P"/>
    <property type="match status" value="1"/>
</dbReference>
<dbReference type="InterPro" id="IPR043137">
    <property type="entry name" value="GGT_ssub_C"/>
</dbReference>
<dbReference type="GO" id="GO:0006751">
    <property type="term" value="P:glutathione catabolic process"/>
    <property type="evidence" value="ECO:0007669"/>
    <property type="project" value="InterPro"/>
</dbReference>
<dbReference type="PANTHER" id="PTHR11686">
    <property type="entry name" value="GAMMA GLUTAMYL TRANSPEPTIDASE"/>
    <property type="match status" value="1"/>
</dbReference>
<feature type="compositionally biased region" description="Polar residues" evidence="4">
    <location>
        <begin position="154"/>
        <end position="165"/>
    </location>
</feature>
<dbReference type="Gene3D" id="3.60.20.40">
    <property type="match status" value="1"/>
</dbReference>
<evidence type="ECO:0000256" key="2">
    <source>
        <dbReference type="PIRSR" id="PIRSR600101-1"/>
    </source>
</evidence>
<feature type="region of interest" description="Disordered" evidence="4">
    <location>
        <begin position="193"/>
        <end position="243"/>
    </location>
</feature>
<feature type="active site" description="Nucleophile" evidence="2">
    <location>
        <position position="612"/>
    </location>
</feature>
<dbReference type="SUPFAM" id="SSF56235">
    <property type="entry name" value="N-terminal nucleophile aminohydrolases (Ntn hydrolases)"/>
    <property type="match status" value="1"/>
</dbReference>
<dbReference type="GO" id="GO:0005886">
    <property type="term" value="C:plasma membrane"/>
    <property type="evidence" value="ECO:0007669"/>
    <property type="project" value="TreeGrafter"/>
</dbReference>
<dbReference type="GeneID" id="108973054"/>
<dbReference type="InterPro" id="IPR029055">
    <property type="entry name" value="Ntn_hydrolases_N"/>
</dbReference>
<dbReference type="FunFam" id="1.10.246.130:FF:000001">
    <property type="entry name" value="Gamma-glutamyltransferase 5 isoform 1"/>
    <property type="match status" value="1"/>
</dbReference>
<dbReference type="OrthoDB" id="1081007at2759"/>
<dbReference type="EMBL" id="GDHF01015858">
    <property type="protein sequence ID" value="JAI36456.1"/>
    <property type="molecule type" value="Transcribed_RNA"/>
</dbReference>
<keyword evidence="5" id="KW-1133">Transmembrane helix</keyword>
<evidence type="ECO:0000256" key="1">
    <source>
        <dbReference type="ARBA" id="ARBA00084097"/>
    </source>
</evidence>
<feature type="compositionally biased region" description="Low complexity" evidence="4">
    <location>
        <begin position="7"/>
        <end position="25"/>
    </location>
</feature>
<reference evidence="6" key="1">
    <citation type="submission" date="2015-06" db="EMBL/GenBank/DDBJ databases">
        <authorList>
            <person name="Hoefler B.C."/>
            <person name="Straight P.D."/>
        </authorList>
    </citation>
    <scope>NUCLEOTIDE SEQUENCE</scope>
</reference>
<proteinExistence type="predicted"/>
<feature type="region of interest" description="Disordered" evidence="4">
    <location>
        <begin position="1"/>
        <end position="29"/>
    </location>
</feature>
<evidence type="ECO:0000256" key="5">
    <source>
        <dbReference type="SAM" id="Phobius"/>
    </source>
</evidence>
<keyword evidence="1" id="KW-0800">Toxin</keyword>
<dbReference type="PRINTS" id="PR01210">
    <property type="entry name" value="GGTRANSPTASE"/>
</dbReference>
<keyword evidence="1" id="KW-1202">Platelet aggregation activating toxin</keyword>
<feature type="binding site" evidence="3">
    <location>
        <begin position="630"/>
        <end position="632"/>
    </location>
    <ligand>
        <name>L-glutamate</name>
        <dbReference type="ChEBI" id="CHEBI:29985"/>
    </ligand>
</feature>
<evidence type="ECO:0000313" key="6">
    <source>
        <dbReference type="EMBL" id="JAI36456.1"/>
    </source>
</evidence>
<feature type="binding site" evidence="3">
    <location>
        <position position="654"/>
    </location>
    <ligand>
        <name>L-glutamate</name>
        <dbReference type="ChEBI" id="CHEBI:29985"/>
    </ligand>
</feature>
<dbReference type="FunFam" id="3.60.20.40:FF:000001">
    <property type="entry name" value="Gamma-glutamyltranspeptidase 1"/>
    <property type="match status" value="1"/>
</dbReference>
<name>A0A0K8VC77_BACLA</name>
<organism evidence="6">
    <name type="scientific">Bactrocera latifrons</name>
    <name type="common">Malaysian fruit fly</name>
    <name type="synonym">Chaetodacus latifrons</name>
    <dbReference type="NCBI Taxonomy" id="174628"/>
    <lineage>
        <taxon>Eukaryota</taxon>
        <taxon>Metazoa</taxon>
        <taxon>Ecdysozoa</taxon>
        <taxon>Arthropoda</taxon>
        <taxon>Hexapoda</taxon>
        <taxon>Insecta</taxon>
        <taxon>Pterygota</taxon>
        <taxon>Neoptera</taxon>
        <taxon>Endopterygota</taxon>
        <taxon>Diptera</taxon>
        <taxon>Brachycera</taxon>
        <taxon>Muscomorpha</taxon>
        <taxon>Tephritoidea</taxon>
        <taxon>Tephritidae</taxon>
        <taxon>Bactrocera</taxon>
        <taxon>Bactrocera</taxon>
    </lineage>
</organism>
<dbReference type="Gene3D" id="1.10.246.130">
    <property type="match status" value="1"/>
</dbReference>
<dbReference type="AlphaFoldDB" id="A0A0K8VC77"/>
<keyword evidence="5" id="KW-0812">Transmembrane</keyword>
<protein>
    <submittedName>
        <fullName evidence="6">Gamma-glutamyltranspeptidase 1</fullName>
    </submittedName>
</protein>
<dbReference type="Pfam" id="PF01019">
    <property type="entry name" value="G_glu_transpept"/>
    <property type="match status" value="1"/>
</dbReference>
<keyword evidence="1" id="KW-1199">Hemostasis impairing toxin</keyword>
<feature type="binding site" evidence="3">
    <location>
        <begin position="682"/>
        <end position="683"/>
    </location>
    <ligand>
        <name>L-glutamate</name>
        <dbReference type="ChEBI" id="CHEBI:29985"/>
    </ligand>
</feature>
<dbReference type="GO" id="GO:0036374">
    <property type="term" value="F:glutathione hydrolase activity"/>
    <property type="evidence" value="ECO:0007669"/>
    <property type="project" value="InterPro"/>
</dbReference>
<dbReference type="InterPro" id="IPR043138">
    <property type="entry name" value="GGT_lsub"/>
</dbReference>
<keyword evidence="5" id="KW-0472">Membrane</keyword>
<gene>
    <name evidence="6" type="primary">GGT1_8</name>
    <name evidence="6" type="ORF">c0_g1_i2</name>
</gene>
<evidence type="ECO:0000256" key="3">
    <source>
        <dbReference type="PIRSR" id="PIRSR600101-2"/>
    </source>
</evidence>
<evidence type="ECO:0000256" key="4">
    <source>
        <dbReference type="SAM" id="MobiDB-lite"/>
    </source>
</evidence>
<feature type="transmembrane region" description="Helical" evidence="5">
    <location>
        <begin position="85"/>
        <end position="105"/>
    </location>
</feature>
<dbReference type="InterPro" id="IPR000101">
    <property type="entry name" value="GGT_peptidase"/>
</dbReference>
<feature type="binding site" evidence="3">
    <location>
        <position position="334"/>
    </location>
    <ligand>
        <name>L-glutamate</name>
        <dbReference type="ChEBI" id="CHEBI:29985"/>
    </ligand>
</feature>
<feature type="compositionally biased region" description="Low complexity" evidence="4">
    <location>
        <begin position="193"/>
        <end position="238"/>
    </location>
</feature>
<feature type="region of interest" description="Disordered" evidence="4">
    <location>
        <begin position="134"/>
        <end position="165"/>
    </location>
</feature>
<feature type="region of interest" description="Disordered" evidence="4">
    <location>
        <begin position="42"/>
        <end position="66"/>
    </location>
</feature>
<feature type="binding site" evidence="3">
    <location>
        <position position="705"/>
    </location>
    <ligand>
        <name>L-glutamate</name>
        <dbReference type="ChEBI" id="CHEBI:29985"/>
    </ligand>
</feature>
<sequence>MHSTACSASALNSTNSMSTSSPNTTDGLKMVHSNEDALNKIPLKSASGLDDEEKNGGEFTSDTAAAEEARREQMRANILKWMKKLTIVLICFIGVALITYVIISLCFSDWSKTSNAQSNNTSINNDTSFTLPSTYNSSLSPDDDSSSSSSSSSKNGALASNSTSEGNDSLLAAVVTTTAATIATAGFGDSAAQPTNTYTATTTGAAPTTTTVDALPGTPQTTASTAASGATTTKSSPAQPTRKALVLKDSPPLINDKFESKLGIYEQAAVCSDREVCSEIGSHMLDRKGSAVDAAIATLLCNGILTMHSMGIGGGVLMNIFVKDTQHAYSIDAREVAPFAAFQEMFDGKLELSLNGGLSIAVPGELMGYHRAHERFGKLPWKTLVEPSVKLCHEGFYLTHHQWNALNYRWHHMKNNTVLTDVFVNATTGQLFPVGTKIKPQKVLCSTYELLAENGPLDFYNGTLAQLVVEDLKDLGSTVTAYDLESYSADMVSSITMQLGDDILYAVPPISSGTVVANILSILEGFNLTKADFVGAENQAKTLHRFAEALKYGFAKRWELGDLRFNDVRELVSRLTNPEYGMSIREKINDDKVHKAIFDYGAQFMGEDDAGTSHAVVLAPNGDAVSVTSSVNEYFGASQAGRRTGIVFNSAMNDFSVEGTSNSFGLPAAPSNFIDARKRPMSSMSPMILADRKGNVRLAFGAAGGSKILSSLIEVAARYLWFEQDIKSAIDAPRIHHQLVPNVLQYEFGRFSEEILRLLKSKGHELKPFKDIGSVVCAIAQNDTAIYANADYRKRGGVAGF</sequence>